<feature type="domain" description="AAA" evidence="1">
    <location>
        <begin position="65"/>
        <end position="194"/>
    </location>
</feature>
<reference evidence="4" key="1">
    <citation type="submission" date="2012-06" db="EMBL/GenBank/DDBJ databases">
        <title>The complete genome of Belliella baltica DSM 15883.</title>
        <authorList>
            <person name="Lucas S."/>
            <person name="Copeland A."/>
            <person name="Lapidus A."/>
            <person name="Goodwin L."/>
            <person name="Pitluck S."/>
            <person name="Peters L."/>
            <person name="Mikhailova N."/>
            <person name="Davenport K."/>
            <person name="Kyrpides N."/>
            <person name="Mavromatis K."/>
            <person name="Pagani I."/>
            <person name="Ivanova N."/>
            <person name="Ovchinnikova G."/>
            <person name="Zeytun A."/>
            <person name="Detter J.C."/>
            <person name="Han C."/>
            <person name="Land M."/>
            <person name="Hauser L."/>
            <person name="Markowitz V."/>
            <person name="Cheng J.-F."/>
            <person name="Hugenholtz P."/>
            <person name="Woyke T."/>
            <person name="Wu D."/>
            <person name="Tindall B."/>
            <person name="Pomrenke H."/>
            <person name="Brambilla E."/>
            <person name="Klenk H.-P."/>
            <person name="Eisen J.A."/>
        </authorList>
    </citation>
    <scope>NUCLEOTIDE SEQUENCE [LARGE SCALE GENOMIC DNA]</scope>
    <source>
        <strain evidence="4">DSM 15883 / CIP 108006 / LMG 21964 / BA134</strain>
    </source>
</reference>
<dbReference type="InterPro" id="IPR025420">
    <property type="entry name" value="DUF4143"/>
</dbReference>
<sequence length="452" mass="53197">MIFRCSFLLMVKLSDNLSNVIVKISDNLPSIIVKISEIIFTIVLRRMNIMKRKLFEKLLRHCSKREFTILTGARQTGKSTLLKDLDKTLKNKGEPTVFLNLENKILLEELNNSPLNLLAYLPTVEKKVTFFIDEIQYLNDPSNFLKLLYDDHSYQVKIVCSGSSAFFMDNKFKDSLAGRKRIFRINTCDFEEFLMLKNKKELLTEIIRIQENKNYKSVKTDLLRLEWEEYMLYGGYPAVVIEPDSNEKKEILKEIRDSFVKRDIQEAGVRNEDTFYQLLKILASQTGQLVNVNELANTLRTRNETIQSYLEVMQTCFHLTLVKPFFANLRKELTKMPKGYLMDTGLRNCLINNFQPINMRLDKGELWEMTVFRMLVDKHGEDAIHFWRTADGKEVDFIIPDLQSPLALESKFDRNQIKAKKYNYFQENYPNFNFEFATLSPWSEDFFRMEHG</sequence>
<dbReference type="EMBL" id="CP003281">
    <property type="protein sequence ID" value="AFL83368.1"/>
    <property type="molecule type" value="Genomic_DNA"/>
</dbReference>
<dbReference type="eggNOG" id="COG1373">
    <property type="taxonomic scope" value="Bacteria"/>
</dbReference>
<dbReference type="Pfam" id="PF13635">
    <property type="entry name" value="DUF4143"/>
    <property type="match status" value="1"/>
</dbReference>
<dbReference type="STRING" id="866536.Belba_0714"/>
<feature type="domain" description="DUF4143" evidence="2">
    <location>
        <begin position="262"/>
        <end position="411"/>
    </location>
</feature>
<dbReference type="Gene3D" id="3.40.50.300">
    <property type="entry name" value="P-loop containing nucleotide triphosphate hydrolases"/>
    <property type="match status" value="1"/>
</dbReference>
<organism evidence="3 4">
    <name type="scientific">Belliella baltica (strain DSM 15883 / CIP 108006 / LMG 21964 / BA134)</name>
    <dbReference type="NCBI Taxonomy" id="866536"/>
    <lineage>
        <taxon>Bacteria</taxon>
        <taxon>Pseudomonadati</taxon>
        <taxon>Bacteroidota</taxon>
        <taxon>Cytophagia</taxon>
        <taxon>Cytophagales</taxon>
        <taxon>Cyclobacteriaceae</taxon>
        <taxon>Belliella</taxon>
    </lineage>
</organism>
<dbReference type="KEGG" id="bbd:Belba_0714"/>
<evidence type="ECO:0000259" key="2">
    <source>
        <dbReference type="Pfam" id="PF13635"/>
    </source>
</evidence>
<evidence type="ECO:0000259" key="1">
    <source>
        <dbReference type="Pfam" id="PF13173"/>
    </source>
</evidence>
<dbReference type="InterPro" id="IPR041682">
    <property type="entry name" value="AAA_14"/>
</dbReference>
<dbReference type="PANTHER" id="PTHR43566">
    <property type="entry name" value="CONSERVED PROTEIN"/>
    <property type="match status" value="1"/>
</dbReference>
<evidence type="ECO:0000313" key="3">
    <source>
        <dbReference type="EMBL" id="AFL83368.1"/>
    </source>
</evidence>
<gene>
    <name evidence="3" type="ordered locus">Belba_0714</name>
</gene>
<dbReference type="Proteomes" id="UP000006050">
    <property type="component" value="Chromosome"/>
</dbReference>
<dbReference type="InterPro" id="IPR027417">
    <property type="entry name" value="P-loop_NTPase"/>
</dbReference>
<dbReference type="Pfam" id="PF13173">
    <property type="entry name" value="AAA_14"/>
    <property type="match status" value="1"/>
</dbReference>
<dbReference type="HOGENOM" id="CLU_041527_3_2_10"/>
<dbReference type="SUPFAM" id="SSF52540">
    <property type="entry name" value="P-loop containing nucleoside triphosphate hydrolases"/>
    <property type="match status" value="1"/>
</dbReference>
<accession>I3Z2A0</accession>
<protein>
    <submittedName>
        <fullName evidence="3">Putative ATPase (AAA+ superfamily)</fullName>
    </submittedName>
</protein>
<name>I3Z2A0_BELBD</name>
<dbReference type="PATRIC" id="fig|866536.3.peg.736"/>
<keyword evidence="4" id="KW-1185">Reference proteome</keyword>
<dbReference type="AlphaFoldDB" id="I3Z2A0"/>
<proteinExistence type="predicted"/>
<evidence type="ECO:0000313" key="4">
    <source>
        <dbReference type="Proteomes" id="UP000006050"/>
    </source>
</evidence>
<dbReference type="PANTHER" id="PTHR43566:SF1">
    <property type="entry name" value="AAA+ ATPASE DOMAIN-CONTAINING PROTEIN"/>
    <property type="match status" value="1"/>
</dbReference>